<dbReference type="EMBL" id="FZNW01000003">
    <property type="protein sequence ID" value="SNR36346.1"/>
    <property type="molecule type" value="Genomic_DNA"/>
</dbReference>
<sequence length="317" mass="34342">MILLVSPAAPNTVLGNGVTAQRWADILRELGHEVRTAQEYPGGRYTALIALHARKSADAIRAFRAENPQAPIVLALTGTDLYPDLRSTGVEPEVLDLASRIVVLQEHGRDQFDNARRERCRVILQSVPPIERRRPADGIVEVAQLAHIRAVKDPLRPAAAVRLLPPDSRVHVTHVGAALDDDLAAAAREESATNPRYSWLGERTRAQALDVLARSRLLVLASQHEGGANVISEAIAAGVPVISSAIPGSIGLLGPDYPGYFPAGDTESLADLFAAAESDRDGFYTELARQCRNLRQLVDPRREHAAWADLLAELSLT</sequence>
<dbReference type="InterPro" id="IPR027627">
    <property type="entry name" value="Glycosyltransferase_put"/>
</dbReference>
<keyword evidence="4" id="KW-1185">Reference proteome</keyword>
<dbReference type="InterPro" id="IPR001296">
    <property type="entry name" value="Glyco_trans_1"/>
</dbReference>
<dbReference type="OrthoDB" id="8563324at2"/>
<evidence type="ECO:0000259" key="2">
    <source>
        <dbReference type="Pfam" id="PF00534"/>
    </source>
</evidence>
<dbReference type="NCBIfam" id="TIGR04348">
    <property type="entry name" value="selenoneine biosynthesis selenosugar synthase SenB"/>
    <property type="match status" value="1"/>
</dbReference>
<keyword evidence="1 3" id="KW-0808">Transferase</keyword>
<organism evidence="3 4">
    <name type="scientific">Haloechinothrix alba</name>
    <dbReference type="NCBI Taxonomy" id="664784"/>
    <lineage>
        <taxon>Bacteria</taxon>
        <taxon>Bacillati</taxon>
        <taxon>Actinomycetota</taxon>
        <taxon>Actinomycetes</taxon>
        <taxon>Pseudonocardiales</taxon>
        <taxon>Pseudonocardiaceae</taxon>
        <taxon>Haloechinothrix</taxon>
    </lineage>
</organism>
<dbReference type="Proteomes" id="UP000198348">
    <property type="component" value="Unassembled WGS sequence"/>
</dbReference>
<gene>
    <name evidence="3" type="ORF">SAMN06265360_103228</name>
</gene>
<dbReference type="SUPFAM" id="SSF53756">
    <property type="entry name" value="UDP-Glycosyltransferase/glycogen phosphorylase"/>
    <property type="match status" value="1"/>
</dbReference>
<dbReference type="PANTHER" id="PTHR12526">
    <property type="entry name" value="GLYCOSYLTRANSFERASE"/>
    <property type="match status" value="1"/>
</dbReference>
<evidence type="ECO:0000313" key="4">
    <source>
        <dbReference type="Proteomes" id="UP000198348"/>
    </source>
</evidence>
<evidence type="ECO:0000256" key="1">
    <source>
        <dbReference type="ARBA" id="ARBA00022679"/>
    </source>
</evidence>
<accession>A0A238VQ42</accession>
<dbReference type="Pfam" id="PF00534">
    <property type="entry name" value="Glycos_transf_1"/>
    <property type="match status" value="1"/>
</dbReference>
<dbReference type="Gene3D" id="3.40.50.2000">
    <property type="entry name" value="Glycogen Phosphorylase B"/>
    <property type="match status" value="1"/>
</dbReference>
<feature type="domain" description="Glycosyl transferase family 1" evidence="2">
    <location>
        <begin position="148"/>
        <end position="291"/>
    </location>
</feature>
<name>A0A238VQ42_9PSEU</name>
<dbReference type="GO" id="GO:0016757">
    <property type="term" value="F:glycosyltransferase activity"/>
    <property type="evidence" value="ECO:0007669"/>
    <property type="project" value="InterPro"/>
</dbReference>
<evidence type="ECO:0000313" key="3">
    <source>
        <dbReference type="EMBL" id="SNR36346.1"/>
    </source>
</evidence>
<proteinExistence type="predicted"/>
<reference evidence="3 4" key="1">
    <citation type="submission" date="2017-06" db="EMBL/GenBank/DDBJ databases">
        <authorList>
            <person name="Kim H.J."/>
            <person name="Triplett B.A."/>
        </authorList>
    </citation>
    <scope>NUCLEOTIDE SEQUENCE [LARGE SCALE GENOMIC DNA]</scope>
    <source>
        <strain evidence="3 4">DSM 45207</strain>
    </source>
</reference>
<dbReference type="AlphaFoldDB" id="A0A238VQ42"/>
<protein>
    <submittedName>
        <fullName evidence="3">Putative glycosyltransferase, TIGR04348 family</fullName>
    </submittedName>
</protein>